<dbReference type="FunFam" id="3.20.20.70:FF:000009">
    <property type="entry name" value="1-(5-phosphoribosyl)-5-[(5-phosphoribosylamino)methylideneamino] imidazole-4-carboxamide isomerase"/>
    <property type="match status" value="1"/>
</dbReference>
<keyword evidence="14" id="KW-1185">Reference proteome</keyword>
<comment type="pathway">
    <text evidence="3 9 11">Amino-acid biosynthesis; L-histidine biosynthesis; L-histidine from 5-phospho-alpha-D-ribose 1-diphosphate: step 4/9.</text>
</comment>
<dbReference type="EC" id="5.3.1.16" evidence="9 11"/>
<dbReference type="PANTHER" id="PTHR43090">
    <property type="entry name" value="1-(5-PHOSPHORIBOSYL)-5-[(5-PHOSPHORIBOSYLAMINO)METHYLIDENEAMINO] IMIDAZOLE-4-CARBOXAMIDE ISOMERASE"/>
    <property type="match status" value="1"/>
</dbReference>
<proteinExistence type="inferred from homology"/>
<keyword evidence="5 9" id="KW-0963">Cytoplasm</keyword>
<dbReference type="PROSITE" id="PS51186">
    <property type="entry name" value="GNAT"/>
    <property type="match status" value="1"/>
</dbReference>
<dbReference type="SUPFAM" id="SSF55729">
    <property type="entry name" value="Acyl-CoA N-acyltransferases (Nat)"/>
    <property type="match status" value="1"/>
</dbReference>
<evidence type="ECO:0000256" key="4">
    <source>
        <dbReference type="ARBA" id="ARBA00009667"/>
    </source>
</evidence>
<dbReference type="InterPro" id="IPR044524">
    <property type="entry name" value="Isoase_HisA-like"/>
</dbReference>
<dbReference type="InterPro" id="IPR011060">
    <property type="entry name" value="RibuloseP-bd_barrel"/>
</dbReference>
<gene>
    <name evidence="9 13" type="primary">hisA</name>
    <name evidence="13" type="ORF">NCTC10717_01973</name>
</gene>
<feature type="active site" description="Proton acceptor" evidence="9">
    <location>
        <position position="8"/>
    </location>
</feature>
<dbReference type="SUPFAM" id="SSF51366">
    <property type="entry name" value="Ribulose-phoshate binding barrel"/>
    <property type="match status" value="1"/>
</dbReference>
<evidence type="ECO:0000256" key="9">
    <source>
        <dbReference type="HAMAP-Rule" id="MF_01014"/>
    </source>
</evidence>
<dbReference type="Gene3D" id="3.40.630.30">
    <property type="match status" value="1"/>
</dbReference>
<dbReference type="GO" id="GO:0005737">
    <property type="term" value="C:cytoplasm"/>
    <property type="evidence" value="ECO:0007669"/>
    <property type="project" value="UniProtKB-SubCell"/>
</dbReference>
<dbReference type="InterPro" id="IPR000182">
    <property type="entry name" value="GNAT_dom"/>
</dbReference>
<evidence type="ECO:0000256" key="7">
    <source>
        <dbReference type="ARBA" id="ARBA00023102"/>
    </source>
</evidence>
<evidence type="ECO:0000313" key="13">
    <source>
        <dbReference type="EMBL" id="SUO98232.1"/>
    </source>
</evidence>
<comment type="subcellular location">
    <subcellularLocation>
        <location evidence="2 9 11">Cytoplasm</location>
    </subcellularLocation>
</comment>
<evidence type="ECO:0000259" key="12">
    <source>
        <dbReference type="PROSITE" id="PS51186"/>
    </source>
</evidence>
<feature type="domain" description="N-acetyltransferase" evidence="12">
    <location>
        <begin position="246"/>
        <end position="389"/>
    </location>
</feature>
<dbReference type="RefSeq" id="WP_218564608.1">
    <property type="nucleotide sequence ID" value="NZ_UHIA01000004.1"/>
</dbReference>
<keyword evidence="7 9" id="KW-0368">Histidine biosynthesis</keyword>
<dbReference type="CDD" id="cd04732">
    <property type="entry name" value="HisA"/>
    <property type="match status" value="1"/>
</dbReference>
<dbReference type="AlphaFoldDB" id="A0A380N0Z6"/>
<comment type="similarity">
    <text evidence="4 9 10">Belongs to the HisA/HisF family.</text>
</comment>
<dbReference type="GO" id="GO:0003949">
    <property type="term" value="F:1-(5-phosphoribosyl)-5-[(5-phosphoribosylamino)methylideneamino]imidazole-4-carboxamide isomerase activity"/>
    <property type="evidence" value="ECO:0007669"/>
    <property type="project" value="UniProtKB-UniRule"/>
</dbReference>
<dbReference type="InterPro" id="IPR023016">
    <property type="entry name" value="HisA/PriA"/>
</dbReference>
<dbReference type="NCBIfam" id="TIGR00007">
    <property type="entry name" value="1-(5-phosphoribosyl)-5-[(5-phosphoribosylamino)methylideneamino]imidazole-4-carboxamide isomerase"/>
    <property type="match status" value="1"/>
</dbReference>
<dbReference type="GO" id="GO:0000162">
    <property type="term" value="P:L-tryptophan biosynthetic process"/>
    <property type="evidence" value="ECO:0007669"/>
    <property type="project" value="TreeGrafter"/>
</dbReference>
<evidence type="ECO:0000256" key="8">
    <source>
        <dbReference type="ARBA" id="ARBA00023235"/>
    </source>
</evidence>
<evidence type="ECO:0000256" key="5">
    <source>
        <dbReference type="ARBA" id="ARBA00022490"/>
    </source>
</evidence>
<protein>
    <recommendedName>
        <fullName evidence="9 11">1-(5-phosphoribosyl)-5-[(5-phosphoribosylamino)methylideneamino] imidazole-4-carboxamide isomerase</fullName>
        <ecNumber evidence="9 11">5.3.1.16</ecNumber>
    </recommendedName>
    <alternativeName>
        <fullName evidence="9">Phosphoribosylformimino-5-aminoimidazole carboxamide ribotide isomerase</fullName>
    </alternativeName>
</protein>
<evidence type="ECO:0000256" key="3">
    <source>
        <dbReference type="ARBA" id="ARBA00005133"/>
    </source>
</evidence>
<dbReference type="InterPro" id="IPR006062">
    <property type="entry name" value="His_biosynth"/>
</dbReference>
<dbReference type="UniPathway" id="UPA00031">
    <property type="reaction ID" value="UER00009"/>
</dbReference>
<evidence type="ECO:0000256" key="6">
    <source>
        <dbReference type="ARBA" id="ARBA00022605"/>
    </source>
</evidence>
<dbReference type="EMBL" id="UHIA01000004">
    <property type="protein sequence ID" value="SUO98232.1"/>
    <property type="molecule type" value="Genomic_DNA"/>
</dbReference>
<evidence type="ECO:0000256" key="10">
    <source>
        <dbReference type="RuleBase" id="RU003657"/>
    </source>
</evidence>
<feature type="active site" description="Proton donor" evidence="9">
    <location>
        <position position="130"/>
    </location>
</feature>
<evidence type="ECO:0000313" key="14">
    <source>
        <dbReference type="Proteomes" id="UP000254575"/>
    </source>
</evidence>
<dbReference type="Proteomes" id="UP000254575">
    <property type="component" value="Unassembled WGS sequence"/>
</dbReference>
<evidence type="ECO:0000256" key="11">
    <source>
        <dbReference type="RuleBase" id="RU003658"/>
    </source>
</evidence>
<evidence type="ECO:0000256" key="1">
    <source>
        <dbReference type="ARBA" id="ARBA00000901"/>
    </source>
</evidence>
<dbReference type="InterPro" id="IPR016181">
    <property type="entry name" value="Acyl_CoA_acyltransferase"/>
</dbReference>
<accession>A0A380N0Z6</accession>
<dbReference type="PANTHER" id="PTHR43090:SF2">
    <property type="entry name" value="1-(5-PHOSPHORIBOSYL)-5-[(5-PHOSPHORIBOSYLAMINO)METHYLIDENEAMINO] IMIDAZOLE-4-CARBOXAMIDE ISOMERASE"/>
    <property type="match status" value="1"/>
</dbReference>
<evidence type="ECO:0000256" key="2">
    <source>
        <dbReference type="ARBA" id="ARBA00004496"/>
    </source>
</evidence>
<organism evidence="13 14">
    <name type="scientific">Suttonella indologenes</name>
    <dbReference type="NCBI Taxonomy" id="13276"/>
    <lineage>
        <taxon>Bacteria</taxon>
        <taxon>Pseudomonadati</taxon>
        <taxon>Pseudomonadota</taxon>
        <taxon>Gammaproteobacteria</taxon>
        <taxon>Cardiobacteriales</taxon>
        <taxon>Cardiobacteriaceae</taxon>
        <taxon>Suttonella</taxon>
    </lineage>
</organism>
<dbReference type="InterPro" id="IPR006063">
    <property type="entry name" value="HisA_bact_arch"/>
</dbReference>
<dbReference type="GO" id="GO:0016747">
    <property type="term" value="F:acyltransferase activity, transferring groups other than amino-acyl groups"/>
    <property type="evidence" value="ECO:0007669"/>
    <property type="project" value="InterPro"/>
</dbReference>
<reference evidence="13 14" key="1">
    <citation type="submission" date="2018-06" db="EMBL/GenBank/DDBJ databases">
        <authorList>
            <consortium name="Pathogen Informatics"/>
            <person name="Doyle S."/>
        </authorList>
    </citation>
    <scope>NUCLEOTIDE SEQUENCE [LARGE SCALE GENOMIC DNA]</scope>
    <source>
        <strain evidence="13 14">NCTC10717</strain>
    </source>
</reference>
<dbReference type="Gene3D" id="3.20.20.70">
    <property type="entry name" value="Aldolase class I"/>
    <property type="match status" value="1"/>
</dbReference>
<dbReference type="InterPro" id="IPR013785">
    <property type="entry name" value="Aldolase_TIM"/>
</dbReference>
<name>A0A380N0Z6_9GAMM</name>
<sequence>MLPIPAIDLKDGQCVRLKQGRMEDATVFSHDPVQTAAHWIEQGATRLHLVDLNGAFAGSPQNADVVRAIMAAFPHIPLQIGGGIRDEATACHYWDLGVQYCIIGSKAVSQPQAVAALAAKYPQRLILGIDAKDGYVATDGWANISAVKAAELAAEFDPTHFAAIIYTDISKDGMMGGVNIEQTAALARATPIPVIASGGVSGLADIQALKNSSTPIAGAIIGRALYDGAFSLSEAYQTAGISPRPIRFSDSIDNAVYAQALALRRAVFIEEQGISEAEEIDSPELEARCRHLVLQDAQGNPLATARFYLKDAEQAKIQRVAVAKSARGSGAGKAIMLAAEAHARKMGAKTAVLGAQVHALDFYRSLGYEVCSEEYLDADISHRDMQKTL</sequence>
<dbReference type="HAMAP" id="MF_01014">
    <property type="entry name" value="HisA"/>
    <property type="match status" value="1"/>
</dbReference>
<keyword evidence="8 9" id="KW-0413">Isomerase</keyword>
<dbReference type="CDD" id="cd04301">
    <property type="entry name" value="NAT_SF"/>
    <property type="match status" value="1"/>
</dbReference>
<keyword evidence="6 9" id="KW-0028">Amino-acid biosynthesis</keyword>
<dbReference type="GO" id="GO:0000105">
    <property type="term" value="P:L-histidine biosynthetic process"/>
    <property type="evidence" value="ECO:0007669"/>
    <property type="project" value="UniProtKB-UniRule"/>
</dbReference>
<dbReference type="Pfam" id="PF13673">
    <property type="entry name" value="Acetyltransf_10"/>
    <property type="match status" value="1"/>
</dbReference>
<comment type="catalytic activity">
    <reaction evidence="1 9 11">
        <text>1-(5-phospho-beta-D-ribosyl)-5-[(5-phospho-beta-D-ribosylamino)methylideneamino]imidazole-4-carboxamide = 5-[(5-phospho-1-deoxy-D-ribulos-1-ylimino)methylamino]-1-(5-phospho-beta-D-ribosyl)imidazole-4-carboxamide</text>
        <dbReference type="Rhea" id="RHEA:15469"/>
        <dbReference type="ChEBI" id="CHEBI:58435"/>
        <dbReference type="ChEBI" id="CHEBI:58525"/>
        <dbReference type="EC" id="5.3.1.16"/>
    </reaction>
</comment>
<dbReference type="Pfam" id="PF00977">
    <property type="entry name" value="His_biosynth"/>
    <property type="match status" value="1"/>
</dbReference>